<accession>A0A9N9LKH9</accession>
<dbReference type="OrthoDB" id="10332749at2759"/>
<dbReference type="Proteomes" id="UP000701801">
    <property type="component" value="Unassembled WGS sequence"/>
</dbReference>
<evidence type="ECO:0000313" key="1">
    <source>
        <dbReference type="EMBL" id="CAG8974019.1"/>
    </source>
</evidence>
<dbReference type="EMBL" id="CAJVRM010000087">
    <property type="protein sequence ID" value="CAG8974019.1"/>
    <property type="molecule type" value="Genomic_DNA"/>
</dbReference>
<organism evidence="1 2">
    <name type="scientific">Hymenoscyphus albidus</name>
    <dbReference type="NCBI Taxonomy" id="595503"/>
    <lineage>
        <taxon>Eukaryota</taxon>
        <taxon>Fungi</taxon>
        <taxon>Dikarya</taxon>
        <taxon>Ascomycota</taxon>
        <taxon>Pezizomycotina</taxon>
        <taxon>Leotiomycetes</taxon>
        <taxon>Helotiales</taxon>
        <taxon>Helotiaceae</taxon>
        <taxon>Hymenoscyphus</taxon>
    </lineage>
</organism>
<gene>
    <name evidence="1" type="ORF">HYALB_00008568</name>
</gene>
<comment type="caution">
    <text evidence="1">The sequence shown here is derived from an EMBL/GenBank/DDBJ whole genome shotgun (WGS) entry which is preliminary data.</text>
</comment>
<proteinExistence type="predicted"/>
<protein>
    <submittedName>
        <fullName evidence="1">Uncharacterized protein</fullName>
    </submittedName>
</protein>
<dbReference type="AlphaFoldDB" id="A0A9N9LKH9"/>
<keyword evidence="2" id="KW-1185">Reference proteome</keyword>
<reference evidence="1" key="1">
    <citation type="submission" date="2021-07" db="EMBL/GenBank/DDBJ databases">
        <authorList>
            <person name="Durling M."/>
        </authorList>
    </citation>
    <scope>NUCLEOTIDE SEQUENCE</scope>
</reference>
<name>A0A9N9LKH9_9HELO</name>
<evidence type="ECO:0000313" key="2">
    <source>
        <dbReference type="Proteomes" id="UP000701801"/>
    </source>
</evidence>
<sequence>MASQEPLPAAAAPDQDVVDDDEAKELLHFLMITHPSPTLEMRSLLAHRKPPNMSQERWDDFVYVANDIREQKPESLWETRVEALSKLPDLYEGAKELMRKHNYALDGTFLGPAGSEPVKIVKPPFFVPKAESFTGFQKEEYNRVWRGVVEKLSNRERHAHLFASPKKLAQVAATGYIYMEVVVELCEKEWAGQLGSRRPQP</sequence>